<accession>A0AAW4AKX4</accession>
<dbReference type="EMBL" id="RDPI01000546">
    <property type="protein sequence ID" value="MBF4376084.1"/>
    <property type="molecule type" value="Genomic_DNA"/>
</dbReference>
<protein>
    <submittedName>
        <fullName evidence="4">DUF2057 domain-containing protein</fullName>
    </submittedName>
</protein>
<evidence type="ECO:0000313" key="8">
    <source>
        <dbReference type="Proteomes" id="UP000726136"/>
    </source>
</evidence>
<feature type="signal peptide" evidence="3">
    <location>
        <begin position="1"/>
        <end position="20"/>
    </location>
</feature>
<reference evidence="7 8" key="1">
    <citation type="journal article" date="2021" name="PeerJ">
        <title>Analysis of 44 Vibrio anguillarum genomes reveals high genetic diversity.</title>
        <authorList>
            <person name="Hansen M.J."/>
            <person name="Dalsgaard I."/>
        </authorList>
    </citation>
    <scope>NUCLEOTIDE SEQUENCE [LARGE SCALE GENOMIC DNA]</scope>
    <source>
        <strain evidence="5 8">040915-1/1B</strain>
        <strain evidence="4 7">17-16730-2A</strain>
        <strain evidence="6">850617-1/1</strain>
    </source>
</reference>
<comment type="similarity">
    <text evidence="1">Belongs to the UPF0319 family.</text>
</comment>
<dbReference type="AlphaFoldDB" id="A0AAW4AKX4"/>
<dbReference type="EMBL" id="SCLC01000824">
    <property type="protein sequence ID" value="MBF4437299.1"/>
    <property type="molecule type" value="Genomic_DNA"/>
</dbReference>
<dbReference type="RefSeq" id="WP_013857318.1">
    <property type="nucleotide sequence ID" value="NZ_AJYT02000082.1"/>
</dbReference>
<sequence length="265" mass="29032">MNKLMISALLGMVISASSYADVVVNIDRNLQILAVNGVEPEISFGHTNEITLPDGANQLLVRFDKVIHFGGNQNKYKSPAIVVSFNQSNSKVLLKPASMVKDETTAKAFDKNPAVVLTNAAKQSVEFQQDVLVTQGFSLIRDYEKELYQYNSQAKVASISALNQVGFNQKRGQAAPMPAQASETVISAEPVTTAVPTSFTMVQYLYGEATSAEQQEFANWAFANRAAVNQPLVSENKLVTMMADWYQKTDKADKAAILAWLISQE</sequence>
<dbReference type="Proteomes" id="UP000722957">
    <property type="component" value="Unassembled WGS sequence"/>
</dbReference>
<name>A0AAW4AKX4_VIBAN</name>
<evidence type="ECO:0000313" key="6">
    <source>
        <dbReference type="EMBL" id="MBF4437299.1"/>
    </source>
</evidence>
<gene>
    <name evidence="4" type="ORF">EAY07_16810</name>
    <name evidence="5" type="ORF">EAY46_24165</name>
    <name evidence="6" type="ORF">ERJ77_23015</name>
</gene>
<keyword evidence="2 3" id="KW-0732">Signal</keyword>
<organism evidence="4 7">
    <name type="scientific">Vibrio anguillarum</name>
    <name type="common">Listonella anguillarum</name>
    <dbReference type="NCBI Taxonomy" id="55601"/>
    <lineage>
        <taxon>Bacteria</taxon>
        <taxon>Pseudomonadati</taxon>
        <taxon>Pseudomonadota</taxon>
        <taxon>Gammaproteobacteria</taxon>
        <taxon>Vibrionales</taxon>
        <taxon>Vibrionaceae</taxon>
        <taxon>Vibrio</taxon>
    </lineage>
</organism>
<dbReference type="Proteomes" id="UP000786185">
    <property type="component" value="Unassembled WGS sequence"/>
</dbReference>
<evidence type="ECO:0000256" key="1">
    <source>
        <dbReference type="ARBA" id="ARBA00008490"/>
    </source>
</evidence>
<dbReference type="EMBL" id="RDOM01000055">
    <property type="protein sequence ID" value="MBF4273658.1"/>
    <property type="molecule type" value="Genomic_DNA"/>
</dbReference>
<dbReference type="Proteomes" id="UP000726136">
    <property type="component" value="Unassembled WGS sequence"/>
</dbReference>
<dbReference type="PANTHER" id="PTHR38108:SF1">
    <property type="entry name" value="UPF0319 PROTEIN YCCT"/>
    <property type="match status" value="1"/>
</dbReference>
<keyword evidence="8" id="KW-1185">Reference proteome</keyword>
<proteinExistence type="inferred from homology"/>
<dbReference type="Pfam" id="PF09829">
    <property type="entry name" value="DUF2057"/>
    <property type="match status" value="1"/>
</dbReference>
<dbReference type="PANTHER" id="PTHR38108">
    <property type="entry name" value="UPF0319 PROTEIN YCCT"/>
    <property type="match status" value="1"/>
</dbReference>
<feature type="chain" id="PRO_5044718319" evidence="3">
    <location>
        <begin position="21"/>
        <end position="265"/>
    </location>
</feature>
<evidence type="ECO:0000313" key="4">
    <source>
        <dbReference type="EMBL" id="MBF4273658.1"/>
    </source>
</evidence>
<dbReference type="GeneID" id="83860665"/>
<evidence type="ECO:0000313" key="5">
    <source>
        <dbReference type="EMBL" id="MBF4376084.1"/>
    </source>
</evidence>
<evidence type="ECO:0000256" key="3">
    <source>
        <dbReference type="SAM" id="SignalP"/>
    </source>
</evidence>
<evidence type="ECO:0000256" key="2">
    <source>
        <dbReference type="ARBA" id="ARBA00022729"/>
    </source>
</evidence>
<evidence type="ECO:0000313" key="7">
    <source>
        <dbReference type="Proteomes" id="UP000722957"/>
    </source>
</evidence>
<comment type="caution">
    <text evidence="4">The sequence shown here is derived from an EMBL/GenBank/DDBJ whole genome shotgun (WGS) entry which is preliminary data.</text>
</comment>
<dbReference type="InterPro" id="IPR018635">
    <property type="entry name" value="UPF0319"/>
</dbReference>